<keyword evidence="3" id="KW-0547">Nucleotide-binding</keyword>
<dbReference type="Pfam" id="PF08544">
    <property type="entry name" value="GHMP_kinases_C"/>
    <property type="match status" value="1"/>
</dbReference>
<dbReference type="PIRSF" id="PIRSF000530">
    <property type="entry name" value="Galactokinase"/>
    <property type="match status" value="1"/>
</dbReference>
<dbReference type="GO" id="GO:0005524">
    <property type="term" value="F:ATP binding"/>
    <property type="evidence" value="ECO:0007669"/>
    <property type="project" value="UniProtKB-KW"/>
</dbReference>
<evidence type="ECO:0000259" key="7">
    <source>
        <dbReference type="Pfam" id="PF00288"/>
    </source>
</evidence>
<dbReference type="Gene3D" id="3.30.70.890">
    <property type="entry name" value="GHMP kinase, C-terminal domain"/>
    <property type="match status" value="1"/>
</dbReference>
<dbReference type="InterPro" id="IPR036554">
    <property type="entry name" value="GHMP_kinase_C_sf"/>
</dbReference>
<keyword evidence="6" id="KW-0299">Galactose metabolism</keyword>
<keyword evidence="5" id="KW-0067">ATP-binding</keyword>
<evidence type="ECO:0000256" key="4">
    <source>
        <dbReference type="ARBA" id="ARBA00022777"/>
    </source>
</evidence>
<dbReference type="PRINTS" id="PR00473">
    <property type="entry name" value="GALCTOKINASE"/>
</dbReference>
<name>A0A9D1NIA9_9FIRM</name>
<dbReference type="InterPro" id="IPR000705">
    <property type="entry name" value="Galactokinase"/>
</dbReference>
<reference evidence="10" key="1">
    <citation type="submission" date="2020-10" db="EMBL/GenBank/DDBJ databases">
        <authorList>
            <person name="Gilroy R."/>
        </authorList>
    </citation>
    <scope>NUCLEOTIDE SEQUENCE</scope>
    <source>
        <strain evidence="10">4920</strain>
    </source>
</reference>
<dbReference type="SUPFAM" id="SSF54211">
    <property type="entry name" value="Ribosomal protein S5 domain 2-like"/>
    <property type="match status" value="1"/>
</dbReference>
<dbReference type="PANTHER" id="PTHR10457:SF7">
    <property type="entry name" value="GALACTOKINASE-RELATED"/>
    <property type="match status" value="1"/>
</dbReference>
<keyword evidence="2" id="KW-0808">Transferase</keyword>
<evidence type="ECO:0008006" key="12">
    <source>
        <dbReference type="Google" id="ProtNLM"/>
    </source>
</evidence>
<accession>A0A9D1NIA9</accession>
<sequence length="375" mass="41391">MREVLCSTPSRICLFGEHLDYLGLEVIASAIDLRFSAHVRPRTDGMVYLKIRDSKLGALNVENTAGQYQERMFDLSQPIVYDKKRDYIKSVFQVLLREGYPLRCGFDIKMDSTIPIGKGMCSSSTMVVVLVKALLEAIEHPEADDAPRIAYLSFLSEVAEFHEPGGMMDHYTSALGSLVHIDFAEGAKATPIRAEIPGCFVLFDTLQAKDTTRVLAESKVPVLEAVEQLRPFGIHTVRDFITHDRQEECLAALDAFHRRKLCTAVDNYAILQQAKRLLSGEGPVDEGQLGTLLCRHHANLRDGLGISTDTMEKIFAVAYENGALGGKLNGSGGGGCLYVYARQADAPRIKAAVEEMGYPGRILKMDTGARLDKVY</sequence>
<evidence type="ECO:0000259" key="8">
    <source>
        <dbReference type="Pfam" id="PF08544"/>
    </source>
</evidence>
<protein>
    <recommendedName>
        <fullName evidence="12">Galactokinase</fullName>
    </recommendedName>
</protein>
<organism evidence="10 11">
    <name type="scientific">Candidatus Aphodoplasma excrementigallinarum</name>
    <dbReference type="NCBI Taxonomy" id="2840673"/>
    <lineage>
        <taxon>Bacteria</taxon>
        <taxon>Bacillati</taxon>
        <taxon>Bacillota</taxon>
        <taxon>Clostridia</taxon>
        <taxon>Eubacteriales</taxon>
        <taxon>Candidatus Aphodoplasma</taxon>
    </lineage>
</organism>
<evidence type="ECO:0000256" key="1">
    <source>
        <dbReference type="ARBA" id="ARBA00006566"/>
    </source>
</evidence>
<evidence type="ECO:0000313" key="11">
    <source>
        <dbReference type="Proteomes" id="UP000886743"/>
    </source>
</evidence>
<dbReference type="InterPro" id="IPR013750">
    <property type="entry name" value="GHMP_kinase_C_dom"/>
</dbReference>
<comment type="caution">
    <text evidence="10">The sequence shown here is derived from an EMBL/GenBank/DDBJ whole genome shotgun (WGS) entry which is preliminary data.</text>
</comment>
<evidence type="ECO:0000259" key="9">
    <source>
        <dbReference type="Pfam" id="PF10509"/>
    </source>
</evidence>
<dbReference type="GO" id="GO:0006012">
    <property type="term" value="P:galactose metabolic process"/>
    <property type="evidence" value="ECO:0007669"/>
    <property type="project" value="UniProtKB-KW"/>
</dbReference>
<dbReference type="Pfam" id="PF10509">
    <property type="entry name" value="GalKase_gal_bdg"/>
    <property type="match status" value="1"/>
</dbReference>
<dbReference type="InterPro" id="IPR019539">
    <property type="entry name" value="GalKase_N"/>
</dbReference>
<dbReference type="AlphaFoldDB" id="A0A9D1NIA9"/>
<gene>
    <name evidence="10" type="ORF">IAC74_07450</name>
</gene>
<dbReference type="Gene3D" id="3.30.230.10">
    <property type="match status" value="1"/>
</dbReference>
<feature type="domain" description="GHMP kinase N-terminal" evidence="7">
    <location>
        <begin position="87"/>
        <end position="176"/>
    </location>
</feature>
<evidence type="ECO:0000256" key="5">
    <source>
        <dbReference type="ARBA" id="ARBA00022840"/>
    </source>
</evidence>
<feature type="domain" description="GHMP kinase C-terminal" evidence="8">
    <location>
        <begin position="287"/>
        <end position="358"/>
    </location>
</feature>
<dbReference type="InterPro" id="IPR020568">
    <property type="entry name" value="Ribosomal_Su5_D2-typ_SF"/>
</dbReference>
<dbReference type="InterPro" id="IPR006204">
    <property type="entry name" value="GHMP_kinase_N_dom"/>
</dbReference>
<dbReference type="PANTHER" id="PTHR10457">
    <property type="entry name" value="MEVALONATE KINASE/GALACTOKINASE"/>
    <property type="match status" value="1"/>
</dbReference>
<dbReference type="GO" id="GO:0005829">
    <property type="term" value="C:cytosol"/>
    <property type="evidence" value="ECO:0007669"/>
    <property type="project" value="TreeGrafter"/>
</dbReference>
<keyword evidence="6" id="KW-0119">Carbohydrate metabolism</keyword>
<proteinExistence type="inferred from homology"/>
<dbReference type="Pfam" id="PF00288">
    <property type="entry name" value="GHMP_kinases_N"/>
    <property type="match status" value="1"/>
</dbReference>
<evidence type="ECO:0000256" key="2">
    <source>
        <dbReference type="ARBA" id="ARBA00022679"/>
    </source>
</evidence>
<evidence type="ECO:0000256" key="6">
    <source>
        <dbReference type="ARBA" id="ARBA00023144"/>
    </source>
</evidence>
<dbReference type="SUPFAM" id="SSF55060">
    <property type="entry name" value="GHMP Kinase, C-terminal domain"/>
    <property type="match status" value="1"/>
</dbReference>
<reference evidence="10" key="2">
    <citation type="journal article" date="2021" name="PeerJ">
        <title>Extensive microbial diversity within the chicken gut microbiome revealed by metagenomics and culture.</title>
        <authorList>
            <person name="Gilroy R."/>
            <person name="Ravi A."/>
            <person name="Getino M."/>
            <person name="Pursley I."/>
            <person name="Horton D.L."/>
            <person name="Alikhan N.F."/>
            <person name="Baker D."/>
            <person name="Gharbi K."/>
            <person name="Hall N."/>
            <person name="Watson M."/>
            <person name="Adriaenssens E.M."/>
            <person name="Foster-Nyarko E."/>
            <person name="Jarju S."/>
            <person name="Secka A."/>
            <person name="Antonio M."/>
            <person name="Oren A."/>
            <person name="Chaudhuri R.R."/>
            <person name="La Ragione R."/>
            <person name="Hildebrand F."/>
            <person name="Pallen M.J."/>
        </authorList>
    </citation>
    <scope>NUCLEOTIDE SEQUENCE</scope>
    <source>
        <strain evidence="10">4920</strain>
    </source>
</reference>
<evidence type="ECO:0000313" key="10">
    <source>
        <dbReference type="EMBL" id="HIV03395.1"/>
    </source>
</evidence>
<comment type="similarity">
    <text evidence="1">Belongs to the GHMP kinase family. GalK subfamily.</text>
</comment>
<evidence type="ECO:0000256" key="3">
    <source>
        <dbReference type="ARBA" id="ARBA00022741"/>
    </source>
</evidence>
<dbReference type="EMBL" id="DVOF01000221">
    <property type="protein sequence ID" value="HIV03395.1"/>
    <property type="molecule type" value="Genomic_DNA"/>
</dbReference>
<keyword evidence="4" id="KW-0418">Kinase</keyword>
<dbReference type="InterPro" id="IPR006206">
    <property type="entry name" value="Mevalonate/galactokinase"/>
</dbReference>
<dbReference type="InterPro" id="IPR014721">
    <property type="entry name" value="Ribsml_uS5_D2-typ_fold_subgr"/>
</dbReference>
<dbReference type="GO" id="GO:0004335">
    <property type="term" value="F:galactokinase activity"/>
    <property type="evidence" value="ECO:0007669"/>
    <property type="project" value="InterPro"/>
</dbReference>
<dbReference type="PRINTS" id="PR00959">
    <property type="entry name" value="MEVGALKINASE"/>
</dbReference>
<dbReference type="Proteomes" id="UP000886743">
    <property type="component" value="Unassembled WGS sequence"/>
</dbReference>
<feature type="domain" description="Galactokinase N-terminal" evidence="9">
    <location>
        <begin position="4"/>
        <end position="41"/>
    </location>
</feature>